<accession>A0A3A3GT61</accession>
<dbReference type="AlphaFoldDB" id="A0A3A3GT61"/>
<protein>
    <submittedName>
        <fullName evidence="3">Zinc ribbon domain-containing protein</fullName>
    </submittedName>
</protein>
<evidence type="ECO:0000256" key="1">
    <source>
        <dbReference type="SAM" id="Coils"/>
    </source>
</evidence>
<feature type="region of interest" description="Disordered" evidence="2">
    <location>
        <begin position="180"/>
        <end position="236"/>
    </location>
</feature>
<organism evidence="3 4">
    <name type="scientific">Paenibacillus thiaminolyticus</name>
    <name type="common">Bacillus thiaminolyticus</name>
    <dbReference type="NCBI Taxonomy" id="49283"/>
    <lineage>
        <taxon>Bacteria</taxon>
        <taxon>Bacillati</taxon>
        <taxon>Bacillota</taxon>
        <taxon>Bacilli</taxon>
        <taxon>Bacillales</taxon>
        <taxon>Paenibacillaceae</taxon>
        <taxon>Paenibacillus</taxon>
    </lineage>
</organism>
<proteinExistence type="predicted"/>
<comment type="caution">
    <text evidence="3">The sequence shown here is derived from an EMBL/GenBank/DDBJ whole genome shotgun (WGS) entry which is preliminary data.</text>
</comment>
<dbReference type="RefSeq" id="WP_119790314.1">
    <property type="nucleotide sequence ID" value="NZ_QYZD01000001.1"/>
</dbReference>
<dbReference type="EMBL" id="QYZD01000001">
    <property type="protein sequence ID" value="RJG26766.1"/>
    <property type="molecule type" value="Genomic_DNA"/>
</dbReference>
<dbReference type="OrthoDB" id="2066200at2"/>
<evidence type="ECO:0000313" key="3">
    <source>
        <dbReference type="EMBL" id="RJG26766.1"/>
    </source>
</evidence>
<reference evidence="3 4" key="1">
    <citation type="submission" date="2018-09" db="EMBL/GenBank/DDBJ databases">
        <title>Paenibacillus SK2017-BO5.</title>
        <authorList>
            <person name="Piskunova J.V."/>
            <person name="Dubiley S.A."/>
            <person name="Severinov K.V."/>
        </authorList>
    </citation>
    <scope>NUCLEOTIDE SEQUENCE [LARGE SCALE GENOMIC DNA]</scope>
    <source>
        <strain evidence="3 4">BO5</strain>
    </source>
</reference>
<sequence>MNRILQKLKKGASKASEKAQNVIEINRLQSQIAARRKEIEQNVYLIGERVYDAYKKKDLTQAEDEIMALGDTNLLLEEEIKQLEWKVSELRHEKRCECGEVAPITSKYCAACGRKLPEAPEELFELDEEWGEEEEETRVYAHHPSSDSESAPVAEDDVRWQPLQPEEDEECEGEVRYTYHPDHLSSHPTRQKEEFSIPPMESSRTGREMNITVGGRPVTRRKEEPSVRRCPNCNSAPEPEAKWCERCGTPFI</sequence>
<keyword evidence="1" id="KW-0175">Coiled coil</keyword>
<feature type="region of interest" description="Disordered" evidence="2">
    <location>
        <begin position="128"/>
        <end position="156"/>
    </location>
</feature>
<name>A0A3A3GT61_PANTH</name>
<gene>
    <name evidence="3" type="ORF">DQX05_01690</name>
</gene>
<evidence type="ECO:0000256" key="2">
    <source>
        <dbReference type="SAM" id="MobiDB-lite"/>
    </source>
</evidence>
<evidence type="ECO:0000313" key="4">
    <source>
        <dbReference type="Proteomes" id="UP000266177"/>
    </source>
</evidence>
<dbReference type="Proteomes" id="UP000266177">
    <property type="component" value="Unassembled WGS sequence"/>
</dbReference>
<feature type="compositionally biased region" description="Basic and acidic residues" evidence="2">
    <location>
        <begin position="180"/>
        <end position="195"/>
    </location>
</feature>
<feature type="coiled-coil region" evidence="1">
    <location>
        <begin position="59"/>
        <end position="93"/>
    </location>
</feature>